<dbReference type="EMBL" id="CAFBOF010000040">
    <property type="protein sequence ID" value="CAB4984905.1"/>
    <property type="molecule type" value="Genomic_DNA"/>
</dbReference>
<protein>
    <submittedName>
        <fullName evidence="2">Unannotated protein</fullName>
    </submittedName>
</protein>
<dbReference type="InterPro" id="IPR007393">
    <property type="entry name" value="YlxR_dom"/>
</dbReference>
<organism evidence="2">
    <name type="scientific">freshwater metagenome</name>
    <dbReference type="NCBI Taxonomy" id="449393"/>
    <lineage>
        <taxon>unclassified sequences</taxon>
        <taxon>metagenomes</taxon>
        <taxon>ecological metagenomes</taxon>
    </lineage>
</organism>
<proteinExistence type="predicted"/>
<dbReference type="InterPro" id="IPR035931">
    <property type="entry name" value="YlxR-like_sf"/>
</dbReference>
<evidence type="ECO:0000313" key="2">
    <source>
        <dbReference type="EMBL" id="CAB4984905.1"/>
    </source>
</evidence>
<feature type="domain" description="YlxR" evidence="1">
    <location>
        <begin position="1"/>
        <end position="70"/>
    </location>
</feature>
<dbReference type="SUPFAM" id="SSF64376">
    <property type="entry name" value="YlxR-like"/>
    <property type="match status" value="1"/>
</dbReference>
<dbReference type="AlphaFoldDB" id="A0A6J7MYI5"/>
<accession>A0A6J7MYI5</accession>
<dbReference type="EMBL" id="CAFBPQ010000102">
    <property type="protein sequence ID" value="CAB5034057.1"/>
    <property type="molecule type" value="Genomic_DNA"/>
</dbReference>
<sequence>MGCRTNASVDDLVRLSANADGSLSLGPGTGRGAWLCGPPDGIECLNQAVRRGALDKALRIRVLESEIEAVRSKMQDPNSEFLS</sequence>
<dbReference type="Pfam" id="PF04296">
    <property type="entry name" value="YlxR"/>
    <property type="match status" value="1"/>
</dbReference>
<dbReference type="Gene3D" id="3.30.1230.10">
    <property type="entry name" value="YlxR-like"/>
    <property type="match status" value="1"/>
</dbReference>
<evidence type="ECO:0000313" key="3">
    <source>
        <dbReference type="EMBL" id="CAB5034057.1"/>
    </source>
</evidence>
<reference evidence="2" key="1">
    <citation type="submission" date="2020-05" db="EMBL/GenBank/DDBJ databases">
        <authorList>
            <person name="Chiriac C."/>
            <person name="Salcher M."/>
            <person name="Ghai R."/>
            <person name="Kavagutti S V."/>
        </authorList>
    </citation>
    <scope>NUCLEOTIDE SEQUENCE</scope>
</reference>
<evidence type="ECO:0000259" key="1">
    <source>
        <dbReference type="Pfam" id="PF04296"/>
    </source>
</evidence>
<name>A0A6J7MYI5_9ZZZZ</name>
<gene>
    <name evidence="2" type="ORF">UFOPK3897_01350</name>
    <name evidence="3" type="ORF">UFOPK4121_01689</name>
</gene>